<evidence type="ECO:0000256" key="7">
    <source>
        <dbReference type="PROSITE-ProRule" id="PRU10141"/>
    </source>
</evidence>
<dbReference type="Gene3D" id="1.10.510.10">
    <property type="entry name" value="Transferase(Phosphotransferase) domain 1"/>
    <property type="match status" value="1"/>
</dbReference>
<organism evidence="10 11">
    <name type="scientific">Bursaphelenchus xylophilus</name>
    <name type="common">Pinewood nematode worm</name>
    <name type="synonym">Aphelenchoides xylophilus</name>
    <dbReference type="NCBI Taxonomy" id="6326"/>
    <lineage>
        <taxon>Eukaryota</taxon>
        <taxon>Metazoa</taxon>
        <taxon>Ecdysozoa</taxon>
        <taxon>Nematoda</taxon>
        <taxon>Chromadorea</taxon>
        <taxon>Rhabditida</taxon>
        <taxon>Tylenchina</taxon>
        <taxon>Tylenchomorpha</taxon>
        <taxon>Aphelenchoidea</taxon>
        <taxon>Aphelenchoididae</taxon>
        <taxon>Bursaphelenchus</taxon>
    </lineage>
</organism>
<evidence type="ECO:0000256" key="1">
    <source>
        <dbReference type="ARBA" id="ARBA00022527"/>
    </source>
</evidence>
<dbReference type="InterPro" id="IPR000961">
    <property type="entry name" value="AGC-kinase_C"/>
</dbReference>
<evidence type="ECO:0000256" key="6">
    <source>
        <dbReference type="ARBA" id="ARBA00022840"/>
    </source>
</evidence>
<dbReference type="Pfam" id="PF00069">
    <property type="entry name" value="Pkinase"/>
    <property type="match status" value="1"/>
</dbReference>
<dbReference type="InterPro" id="IPR017892">
    <property type="entry name" value="Pkinase_C"/>
</dbReference>
<evidence type="ECO:0000256" key="3">
    <source>
        <dbReference type="ARBA" id="ARBA00022679"/>
    </source>
</evidence>
<evidence type="ECO:0000256" key="5">
    <source>
        <dbReference type="ARBA" id="ARBA00022777"/>
    </source>
</evidence>
<feature type="domain" description="AGC-kinase C-terminal" evidence="9">
    <location>
        <begin position="430"/>
        <end position="501"/>
    </location>
</feature>
<evidence type="ECO:0000256" key="4">
    <source>
        <dbReference type="ARBA" id="ARBA00022741"/>
    </source>
</evidence>
<dbReference type="InterPro" id="IPR017441">
    <property type="entry name" value="Protein_kinase_ATP_BS"/>
</dbReference>
<sequence length="503" mass="58732">MKTHYKIPPKSKRAKEDPQAVILRDPRAVILRPSGGPYSTFPRMAESAHKKVECKPIVTDEKRSPVYFQLKNEYGMTMQRTITEYEDLYEKIKGFLPHDFDRPPKKKTFFPSPKKLAEDRKFWIQKLINFCVRELRDRKEVQHFLGPLGIVEDEDNVDLGPSERKTIAPNHFEYLKTIGKGSFGRVFMVRYRMDGKIYAMKVLGKARILKRNEAKHVMAERNVLKSNINHPFLVYLHYSFQTKDKLYFVLDFLNGGELFFHLQKDRHFSENRARFYAAEIASALGYLHERQIIYRDLKPENLILDRYGHVVITDFGLCKEGIKLNDLTQTFCGTPEYLAPEIIQKKPYGLTVDWWCLGAVLYEFMFSLPPFYSKDHKEMYEKILYKPLSVPATASATTKQVLNDFLKKDRSERLGAKNDLEEIKEHPFFATIDWEKLLKRELKPPFVPKVKNETDTGYIASEFTDVQPNPASLAPNTMIRGQDTEFIDFTYQPNRLHMDGPTS</sequence>
<keyword evidence="4 7" id="KW-0547">Nucleotide-binding</keyword>
<keyword evidence="2" id="KW-0597">Phosphoprotein</keyword>
<dbReference type="Gene3D" id="3.30.200.20">
    <property type="entry name" value="Phosphorylase Kinase, domain 1"/>
    <property type="match status" value="1"/>
</dbReference>
<evidence type="ECO:0000259" key="9">
    <source>
        <dbReference type="PROSITE" id="PS51285"/>
    </source>
</evidence>
<dbReference type="InterPro" id="IPR011009">
    <property type="entry name" value="Kinase-like_dom_sf"/>
</dbReference>
<evidence type="ECO:0000313" key="10">
    <source>
        <dbReference type="Proteomes" id="UP000095284"/>
    </source>
</evidence>
<dbReference type="PROSITE" id="PS50011">
    <property type="entry name" value="PROTEIN_KINASE_DOM"/>
    <property type="match status" value="1"/>
</dbReference>
<dbReference type="PROSITE" id="PS51285">
    <property type="entry name" value="AGC_KINASE_CTER"/>
    <property type="match status" value="1"/>
</dbReference>
<dbReference type="GO" id="GO:0005524">
    <property type="term" value="F:ATP binding"/>
    <property type="evidence" value="ECO:0007669"/>
    <property type="project" value="UniProtKB-UniRule"/>
</dbReference>
<dbReference type="AlphaFoldDB" id="A0A1I7RWF2"/>
<dbReference type="PROSITE" id="PS00107">
    <property type="entry name" value="PROTEIN_KINASE_ATP"/>
    <property type="match status" value="1"/>
</dbReference>
<dbReference type="eggNOG" id="KOG0598">
    <property type="taxonomic scope" value="Eukaryota"/>
</dbReference>
<protein>
    <submittedName>
        <fullName evidence="11">Non-specific serine/threonine protein kinase</fullName>
    </submittedName>
</protein>
<keyword evidence="3" id="KW-0808">Transferase</keyword>
<dbReference type="WBParaSite" id="BXY_0506500.1">
    <property type="protein sequence ID" value="BXY_0506500.1"/>
    <property type="gene ID" value="BXY_0506500"/>
</dbReference>
<dbReference type="PROSITE" id="PS00108">
    <property type="entry name" value="PROTEIN_KINASE_ST"/>
    <property type="match status" value="1"/>
</dbReference>
<feature type="binding site" evidence="7">
    <location>
        <position position="210"/>
    </location>
    <ligand>
        <name>ATP</name>
        <dbReference type="ChEBI" id="CHEBI:30616"/>
    </ligand>
</feature>
<dbReference type="PANTHER" id="PTHR24351">
    <property type="entry name" value="RIBOSOMAL PROTEIN S6 KINASE"/>
    <property type="match status" value="1"/>
</dbReference>
<evidence type="ECO:0000313" key="11">
    <source>
        <dbReference type="WBParaSite" id="BXY_0506500.1"/>
    </source>
</evidence>
<dbReference type="InterPro" id="IPR008271">
    <property type="entry name" value="Ser/Thr_kinase_AS"/>
</dbReference>
<dbReference type="InterPro" id="IPR000719">
    <property type="entry name" value="Prot_kinase_dom"/>
</dbReference>
<name>A0A1I7RWF2_BURXY</name>
<keyword evidence="5" id="KW-0418">Kinase</keyword>
<keyword evidence="1" id="KW-0723">Serine/threonine-protein kinase</keyword>
<dbReference type="GO" id="GO:0004674">
    <property type="term" value="F:protein serine/threonine kinase activity"/>
    <property type="evidence" value="ECO:0007669"/>
    <property type="project" value="UniProtKB-KW"/>
</dbReference>
<evidence type="ECO:0000256" key="2">
    <source>
        <dbReference type="ARBA" id="ARBA00022553"/>
    </source>
</evidence>
<evidence type="ECO:0000259" key="8">
    <source>
        <dbReference type="PROSITE" id="PS50011"/>
    </source>
</evidence>
<dbReference type="Proteomes" id="UP000095284">
    <property type="component" value="Unplaced"/>
</dbReference>
<proteinExistence type="predicted"/>
<reference evidence="11" key="1">
    <citation type="submission" date="2016-11" db="UniProtKB">
        <authorList>
            <consortium name="WormBaseParasite"/>
        </authorList>
    </citation>
    <scope>IDENTIFICATION</scope>
</reference>
<accession>A0A1I7RWF2</accession>
<keyword evidence="6 7" id="KW-0067">ATP-binding</keyword>
<dbReference type="SUPFAM" id="SSF56112">
    <property type="entry name" value="Protein kinase-like (PK-like)"/>
    <property type="match status" value="1"/>
</dbReference>
<dbReference type="Pfam" id="PF00433">
    <property type="entry name" value="Pkinase_C"/>
    <property type="match status" value="1"/>
</dbReference>
<dbReference type="FunFam" id="1.10.510.10:FF:000008">
    <property type="entry name" value="Non-specific serine/threonine protein kinase"/>
    <property type="match status" value="1"/>
</dbReference>
<dbReference type="SMART" id="SM00133">
    <property type="entry name" value="S_TK_X"/>
    <property type="match status" value="1"/>
</dbReference>
<dbReference type="SMART" id="SM00220">
    <property type="entry name" value="S_TKc"/>
    <property type="match status" value="1"/>
</dbReference>
<feature type="domain" description="Protein kinase" evidence="8">
    <location>
        <begin position="172"/>
        <end position="429"/>
    </location>
</feature>